<reference evidence="1" key="3">
    <citation type="submission" date="2025-08" db="UniProtKB">
        <authorList>
            <consortium name="Ensembl"/>
        </authorList>
    </citation>
    <scope>IDENTIFICATION</scope>
    <source>
        <strain evidence="1">17573</strain>
    </source>
</reference>
<evidence type="ECO:0000313" key="1">
    <source>
        <dbReference type="Ensembl" id="ENSMMUP00000076857.1"/>
    </source>
</evidence>
<dbReference type="InParanoid" id="A0A5F8AG16"/>
<dbReference type="Proteomes" id="UP000006718">
    <property type="component" value="Chromosome 1"/>
</dbReference>
<sequence>MRSLGFNLHPDPTIYRVPTWLLQATFPLSLVKNIPSQKEEKLTTVFSFALIPTPIQSRKGLRKPFFTRYPGPLGL</sequence>
<accession>A0A5F8AG16</accession>
<keyword evidence="2" id="KW-1185">Reference proteome</keyword>
<reference evidence="1" key="4">
    <citation type="submission" date="2025-09" db="UniProtKB">
        <authorList>
            <consortium name="Ensembl"/>
        </authorList>
    </citation>
    <scope>IDENTIFICATION</scope>
    <source>
        <strain evidence="1">17573</strain>
    </source>
</reference>
<reference evidence="1" key="2">
    <citation type="submission" date="2019-01" db="EMBL/GenBank/DDBJ databases">
        <authorList>
            <person name="Graves T."/>
            <person name="Eichler E.E."/>
            <person name="Wilson R.K."/>
        </authorList>
    </citation>
    <scope>NUCLEOTIDE SEQUENCE [LARGE SCALE GENOMIC DNA]</scope>
    <source>
        <strain evidence="1">17573</strain>
    </source>
</reference>
<name>A0A5F8AG16_MACMU</name>
<dbReference type="Ensembl" id="ENSMMUT00000096257.1">
    <property type="protein sequence ID" value="ENSMMUP00000076857.1"/>
    <property type="gene ID" value="ENSMMUG00000061573.1"/>
</dbReference>
<dbReference type="VEuPathDB" id="HostDB:ENSMMUG00000061573"/>
<dbReference type="AlphaFoldDB" id="A0A5F8AG16"/>
<protein>
    <submittedName>
        <fullName evidence="1">Uncharacterized protein</fullName>
    </submittedName>
</protein>
<proteinExistence type="predicted"/>
<dbReference type="OMA" id="PSPIQFR"/>
<evidence type="ECO:0000313" key="2">
    <source>
        <dbReference type="Proteomes" id="UP000006718"/>
    </source>
</evidence>
<dbReference type="Bgee" id="ENSMMUG00000061573">
    <property type="expression patterns" value="Expressed in fibroblast and 15 other cell types or tissues"/>
</dbReference>
<dbReference type="GeneTree" id="ENSGT00910000147448"/>
<organism evidence="1 2">
    <name type="scientific">Macaca mulatta</name>
    <name type="common">Rhesus macaque</name>
    <dbReference type="NCBI Taxonomy" id="9544"/>
    <lineage>
        <taxon>Eukaryota</taxon>
        <taxon>Metazoa</taxon>
        <taxon>Chordata</taxon>
        <taxon>Craniata</taxon>
        <taxon>Vertebrata</taxon>
        <taxon>Euteleostomi</taxon>
        <taxon>Mammalia</taxon>
        <taxon>Eutheria</taxon>
        <taxon>Euarchontoglires</taxon>
        <taxon>Primates</taxon>
        <taxon>Haplorrhini</taxon>
        <taxon>Catarrhini</taxon>
        <taxon>Cercopithecidae</taxon>
        <taxon>Cercopithecinae</taxon>
        <taxon>Macaca</taxon>
    </lineage>
</organism>
<reference evidence="2" key="1">
    <citation type="journal article" date="2007" name="Science">
        <title>Evolutionary and biomedical insights from the rhesus macaque genome.</title>
        <authorList>
            <person name="Gibbs R.A."/>
            <person name="Rogers J."/>
            <person name="Katze M.G."/>
            <person name="Bumgarner R."/>
            <person name="Weinstock G.M."/>
            <person name="Mardis E.R."/>
            <person name="Remington K.A."/>
            <person name="Strausberg R.L."/>
            <person name="Venter J.C."/>
            <person name="Wilson R.K."/>
            <person name="Batzer M.A."/>
            <person name="Bustamante C.D."/>
            <person name="Eichler E.E."/>
            <person name="Hahn M.W."/>
            <person name="Hardison R.C."/>
            <person name="Makova K.D."/>
            <person name="Miller W."/>
            <person name="Milosavljevic A."/>
            <person name="Palermo R.E."/>
            <person name="Siepel A."/>
            <person name="Sikela J.M."/>
            <person name="Attaway T."/>
            <person name="Bell S."/>
            <person name="Bernard K.E."/>
            <person name="Buhay C.J."/>
            <person name="Chandrabose M.N."/>
            <person name="Dao M."/>
            <person name="Davis C."/>
            <person name="Delehaunty K.D."/>
            <person name="Ding Y."/>
            <person name="Dinh H.H."/>
            <person name="Dugan-Rocha S."/>
            <person name="Fulton L.A."/>
            <person name="Gabisi R.A."/>
            <person name="Garner T.T."/>
            <person name="Godfrey J."/>
            <person name="Hawes A.C."/>
            <person name="Hernandez J."/>
            <person name="Hines S."/>
            <person name="Holder M."/>
            <person name="Hume J."/>
            <person name="Jhangiani S.N."/>
            <person name="Joshi V."/>
            <person name="Khan Z.M."/>
            <person name="Kirkness E.F."/>
            <person name="Cree A."/>
            <person name="Fowler R.G."/>
            <person name="Lee S."/>
            <person name="Lewis L.R."/>
            <person name="Li Z."/>
            <person name="Liu Y.-S."/>
            <person name="Moore S.M."/>
            <person name="Muzny D."/>
            <person name="Nazareth L.V."/>
            <person name="Ngo D.N."/>
            <person name="Okwuonu G.O."/>
            <person name="Pai G."/>
            <person name="Parker D."/>
            <person name="Paul H.A."/>
            <person name="Pfannkoch C."/>
            <person name="Pohl C.S."/>
            <person name="Rogers Y.-H.C."/>
            <person name="Ruiz S.J."/>
            <person name="Sabo A."/>
            <person name="Santibanez J."/>
            <person name="Schneider B.W."/>
            <person name="Smith S.M."/>
            <person name="Sodergren E."/>
            <person name="Svatek A.F."/>
            <person name="Utterback T.R."/>
            <person name="Vattathil S."/>
            <person name="Warren W."/>
            <person name="White C.S."/>
            <person name="Chinwalla A.T."/>
            <person name="Feng Y."/>
            <person name="Halpern A.L."/>
            <person name="Hillier L.W."/>
            <person name="Huang X."/>
            <person name="Minx P."/>
            <person name="Nelson J.O."/>
            <person name="Pepin K.H."/>
            <person name="Qin X."/>
            <person name="Sutton G.G."/>
            <person name="Venter E."/>
            <person name="Walenz B.P."/>
            <person name="Wallis J.W."/>
            <person name="Worley K.C."/>
            <person name="Yang S.-P."/>
            <person name="Jones S.M."/>
            <person name="Marra M.A."/>
            <person name="Rocchi M."/>
            <person name="Schein J.E."/>
            <person name="Baertsch R."/>
            <person name="Clarke L."/>
            <person name="Csuros M."/>
            <person name="Glasscock J."/>
            <person name="Harris R.A."/>
            <person name="Havlak P."/>
            <person name="Jackson A.R."/>
            <person name="Jiang H."/>
            <person name="Liu Y."/>
            <person name="Messina D.N."/>
            <person name="Shen Y."/>
            <person name="Song H.X.-Z."/>
            <person name="Wylie T."/>
            <person name="Zhang L."/>
            <person name="Birney E."/>
            <person name="Han K."/>
            <person name="Konkel M.K."/>
            <person name="Lee J."/>
            <person name="Smit A.F.A."/>
            <person name="Ullmer B."/>
            <person name="Wang H."/>
            <person name="Xing J."/>
            <person name="Burhans R."/>
            <person name="Cheng Z."/>
            <person name="Karro J.E."/>
            <person name="Ma J."/>
            <person name="Raney B."/>
            <person name="She X."/>
            <person name="Cox M.J."/>
            <person name="Demuth J.P."/>
            <person name="Dumas L.J."/>
            <person name="Han S.-G."/>
            <person name="Hopkins J."/>
            <person name="Karimpour-Fard A."/>
            <person name="Kim Y.H."/>
            <person name="Pollack J.R."/>
            <person name="Vinar T."/>
            <person name="Addo-Quaye C."/>
            <person name="Degenhardt J."/>
            <person name="Denby A."/>
            <person name="Hubisz M.J."/>
            <person name="Indap A."/>
            <person name="Kosiol C."/>
            <person name="Lahn B.T."/>
            <person name="Lawson H.A."/>
            <person name="Marklein A."/>
            <person name="Nielsen R."/>
            <person name="Vallender E.J."/>
            <person name="Clark A.G."/>
            <person name="Ferguson B."/>
            <person name="Hernandez R.D."/>
            <person name="Hirani K."/>
            <person name="Kehrer-Sawatzki H."/>
            <person name="Kolb J."/>
            <person name="Patil S."/>
            <person name="Pu L.-L."/>
            <person name="Ren Y."/>
            <person name="Smith D.G."/>
            <person name="Wheeler D.A."/>
            <person name="Schenck I."/>
            <person name="Ball E.V."/>
            <person name="Chen R."/>
            <person name="Cooper D.N."/>
            <person name="Giardine B."/>
            <person name="Hsu F."/>
            <person name="Kent W.J."/>
            <person name="Lesk A."/>
            <person name="Nelson D.L."/>
            <person name="O'brien W.E."/>
            <person name="Pruefer K."/>
            <person name="Stenson P.D."/>
            <person name="Wallace J.C."/>
            <person name="Ke H."/>
            <person name="Liu X.-M."/>
            <person name="Wang P."/>
            <person name="Xiang A.P."/>
            <person name="Yang F."/>
            <person name="Barber G.P."/>
            <person name="Haussler D."/>
            <person name="Karolchik D."/>
            <person name="Kern A.D."/>
            <person name="Kuhn R.M."/>
            <person name="Smith K.E."/>
            <person name="Zwieg A.S."/>
        </authorList>
    </citation>
    <scope>NUCLEOTIDE SEQUENCE [LARGE SCALE GENOMIC DNA]</scope>
    <source>
        <strain evidence="2">17573</strain>
    </source>
</reference>